<comment type="caution">
    <text evidence="4">The sequence shown here is derived from an EMBL/GenBank/DDBJ whole genome shotgun (WGS) entry which is preliminary data.</text>
</comment>
<dbReference type="EMBL" id="JAJLJH010000012">
    <property type="protein sequence ID" value="MCK9689167.1"/>
    <property type="molecule type" value="Genomic_DNA"/>
</dbReference>
<dbReference type="PROSITE" id="PS50111">
    <property type="entry name" value="CHEMOTAXIS_TRANSDUC_2"/>
    <property type="match status" value="1"/>
</dbReference>
<keyword evidence="5" id="KW-1185">Reference proteome</keyword>
<evidence type="ECO:0000256" key="1">
    <source>
        <dbReference type="ARBA" id="ARBA00023224"/>
    </source>
</evidence>
<protein>
    <submittedName>
        <fullName evidence="4">Methyl-accepting chemotaxis protein</fullName>
    </submittedName>
</protein>
<organism evidence="4 5">
    <name type="scientific">Scleromatobacter humisilvae</name>
    <dbReference type="NCBI Taxonomy" id="2897159"/>
    <lineage>
        <taxon>Bacteria</taxon>
        <taxon>Pseudomonadati</taxon>
        <taxon>Pseudomonadota</taxon>
        <taxon>Betaproteobacteria</taxon>
        <taxon>Burkholderiales</taxon>
        <taxon>Sphaerotilaceae</taxon>
        <taxon>Scleromatobacter</taxon>
    </lineage>
</organism>
<dbReference type="PANTHER" id="PTHR32089:SF112">
    <property type="entry name" value="LYSOZYME-LIKE PROTEIN-RELATED"/>
    <property type="match status" value="1"/>
</dbReference>
<accession>A0A9X1YQK7</accession>
<evidence type="ECO:0000256" key="2">
    <source>
        <dbReference type="PROSITE-ProRule" id="PRU00284"/>
    </source>
</evidence>
<evidence type="ECO:0000313" key="4">
    <source>
        <dbReference type="EMBL" id="MCK9689167.1"/>
    </source>
</evidence>
<proteinExistence type="predicted"/>
<gene>
    <name evidence="4" type="ORF">LPC04_25915</name>
</gene>
<keyword evidence="1 2" id="KW-0807">Transducer</keyword>
<dbReference type="Pfam" id="PF00015">
    <property type="entry name" value="MCPsignal"/>
    <property type="match status" value="1"/>
</dbReference>
<evidence type="ECO:0000259" key="3">
    <source>
        <dbReference type="PROSITE" id="PS50111"/>
    </source>
</evidence>
<dbReference type="SMART" id="SM00283">
    <property type="entry name" value="MA"/>
    <property type="match status" value="1"/>
</dbReference>
<dbReference type="SUPFAM" id="SSF58104">
    <property type="entry name" value="Methyl-accepting chemotaxis protein (MCP) signaling domain"/>
    <property type="match status" value="1"/>
</dbReference>
<dbReference type="InterPro" id="IPR004089">
    <property type="entry name" value="MCPsignal_dom"/>
</dbReference>
<dbReference type="Proteomes" id="UP001139353">
    <property type="component" value="Unassembled WGS sequence"/>
</dbReference>
<dbReference type="AlphaFoldDB" id="A0A9X1YQK7"/>
<dbReference type="PANTHER" id="PTHR32089">
    <property type="entry name" value="METHYL-ACCEPTING CHEMOTAXIS PROTEIN MCPB"/>
    <property type="match status" value="1"/>
</dbReference>
<sequence length="393" mass="41516">MPTTPNVPSRTTASDATPFLQRWQATAFALAAGVAGFASGRGIASAVVATALVAAGVSLDRLRRAREVRAQRANAEFLASTDQLGRDVLPVWAAHIENSRQQMESAVAALTQRFAAIVDRLDQTLRASGQDGDLGLAAAFAHSKDELHGVLTSLKDAMASNEAMHVEVQSLSRFVAELQQMAAEVADIAQQTNLLAINAAIEAAHAGAEGRGFAVLAQEVRKLSALSGATGQRMADKVGVIGEAIRVARDAALASARREAASALASEGAINGVLDRFRGVTEAMEASAAALKQESAGIQLEIVESLVQLQFQDRVSQRMTHVRHNIERLPDLLSESRRRFDTSGALAPVDAKVLLDELEGSYAMADERATHAGDATTASPESAVAELEEVTFF</sequence>
<reference evidence="4" key="1">
    <citation type="submission" date="2021-11" db="EMBL/GenBank/DDBJ databases">
        <title>BS-T2-15 a new species belonging to the Comamonadaceae family isolated from the soil of a French oak forest.</title>
        <authorList>
            <person name="Mieszkin S."/>
            <person name="Alain K."/>
        </authorList>
    </citation>
    <scope>NUCLEOTIDE SEQUENCE</scope>
    <source>
        <strain evidence="4">BS-T2-15</strain>
    </source>
</reference>
<dbReference type="RefSeq" id="WP_275685214.1">
    <property type="nucleotide sequence ID" value="NZ_JAJLJH010000012.1"/>
</dbReference>
<dbReference type="GO" id="GO:0007165">
    <property type="term" value="P:signal transduction"/>
    <property type="evidence" value="ECO:0007669"/>
    <property type="project" value="UniProtKB-KW"/>
</dbReference>
<dbReference type="Gene3D" id="1.10.287.950">
    <property type="entry name" value="Methyl-accepting chemotaxis protein"/>
    <property type="match status" value="1"/>
</dbReference>
<feature type="domain" description="Methyl-accepting transducer" evidence="3">
    <location>
        <begin position="168"/>
        <end position="238"/>
    </location>
</feature>
<evidence type="ECO:0000313" key="5">
    <source>
        <dbReference type="Proteomes" id="UP001139353"/>
    </source>
</evidence>
<dbReference type="GO" id="GO:0016020">
    <property type="term" value="C:membrane"/>
    <property type="evidence" value="ECO:0007669"/>
    <property type="project" value="InterPro"/>
</dbReference>
<name>A0A9X1YQK7_9BURK</name>